<reference evidence="1" key="1">
    <citation type="journal article" date="2014" name="Int. J. Syst. Evol. Microbiol.">
        <title>Complete genome sequence of Corynebacterium casei LMG S-19264T (=DSM 44701T), isolated from a smear-ripened cheese.</title>
        <authorList>
            <consortium name="US DOE Joint Genome Institute (JGI-PGF)"/>
            <person name="Walter F."/>
            <person name="Albersmeier A."/>
            <person name="Kalinowski J."/>
            <person name="Ruckert C."/>
        </authorList>
    </citation>
    <scope>NUCLEOTIDE SEQUENCE</scope>
    <source>
        <strain evidence="1">KCTC 32255</strain>
    </source>
</reference>
<evidence type="ECO:0000313" key="2">
    <source>
        <dbReference type="Proteomes" id="UP000648075"/>
    </source>
</evidence>
<comment type="caution">
    <text evidence="1">The sequence shown here is derived from an EMBL/GenBank/DDBJ whole genome shotgun (WGS) entry which is preliminary data.</text>
</comment>
<name>A0A918UE31_9SPHN</name>
<dbReference type="EMBL" id="BMZA01000002">
    <property type="protein sequence ID" value="GGY95619.1"/>
    <property type="molecule type" value="Genomic_DNA"/>
</dbReference>
<proteinExistence type="predicted"/>
<protein>
    <submittedName>
        <fullName evidence="1">Uncharacterized protein</fullName>
    </submittedName>
</protein>
<keyword evidence="2" id="KW-1185">Reference proteome</keyword>
<dbReference type="Proteomes" id="UP000648075">
    <property type="component" value="Unassembled WGS sequence"/>
</dbReference>
<organism evidence="1 2">
    <name type="scientific">Novosphingobium colocasiae</name>
    <dbReference type="NCBI Taxonomy" id="1256513"/>
    <lineage>
        <taxon>Bacteria</taxon>
        <taxon>Pseudomonadati</taxon>
        <taxon>Pseudomonadota</taxon>
        <taxon>Alphaproteobacteria</taxon>
        <taxon>Sphingomonadales</taxon>
        <taxon>Sphingomonadaceae</taxon>
        <taxon>Novosphingobium</taxon>
    </lineage>
</organism>
<reference evidence="1" key="2">
    <citation type="submission" date="2020-09" db="EMBL/GenBank/DDBJ databases">
        <authorList>
            <person name="Sun Q."/>
            <person name="Kim S."/>
        </authorList>
    </citation>
    <scope>NUCLEOTIDE SEQUENCE</scope>
    <source>
        <strain evidence="1">KCTC 32255</strain>
    </source>
</reference>
<gene>
    <name evidence="1" type="ORF">GCM10011614_07920</name>
</gene>
<sequence length="105" mass="11783">MTVPFFSRLKTIIESEETATAADEARDKFPRFEDAWQAFHWLLARRAGTLGLAPSVGHDGLRLYVQEGDHLAGTPSIWSLFKIGDEVVEIVAVRFSEVAYDEEAE</sequence>
<dbReference type="RefSeq" id="WP_189619832.1">
    <property type="nucleotide sequence ID" value="NZ_BMZA01000002.1"/>
</dbReference>
<dbReference type="AlphaFoldDB" id="A0A918UE31"/>
<evidence type="ECO:0000313" key="1">
    <source>
        <dbReference type="EMBL" id="GGY95619.1"/>
    </source>
</evidence>
<accession>A0A918UE31</accession>